<dbReference type="PANTHER" id="PTHR16305:SF35">
    <property type="entry name" value="TRANSCRIPTIONAL ACTIVATOR DOMAIN"/>
    <property type="match status" value="1"/>
</dbReference>
<evidence type="ECO:0000256" key="2">
    <source>
        <dbReference type="ARBA" id="ARBA00022840"/>
    </source>
</evidence>
<keyword evidence="5" id="KW-1185">Reference proteome</keyword>
<dbReference type="Gene3D" id="1.10.10.10">
    <property type="entry name" value="Winged helix-like DNA-binding domain superfamily/Winged helix DNA-binding domain"/>
    <property type="match status" value="1"/>
</dbReference>
<dbReference type="Proteomes" id="UP001595824">
    <property type="component" value="Unassembled WGS sequence"/>
</dbReference>
<feature type="domain" description="HTH luxR-type" evidence="3">
    <location>
        <begin position="841"/>
        <end position="905"/>
    </location>
</feature>
<accession>A0ABV8TJ31</accession>
<dbReference type="Pfam" id="PF13191">
    <property type="entry name" value="AAA_16"/>
    <property type="match status" value="1"/>
</dbReference>
<dbReference type="CDD" id="cd06170">
    <property type="entry name" value="LuxR_C_like"/>
    <property type="match status" value="1"/>
</dbReference>
<dbReference type="EMBL" id="JBHSDP010000024">
    <property type="protein sequence ID" value="MFC4330642.1"/>
    <property type="molecule type" value="Genomic_DNA"/>
</dbReference>
<evidence type="ECO:0000313" key="4">
    <source>
        <dbReference type="EMBL" id="MFC4330642.1"/>
    </source>
</evidence>
<dbReference type="Pfam" id="PF00196">
    <property type="entry name" value="GerE"/>
    <property type="match status" value="1"/>
</dbReference>
<name>A0ABV8TJ31_9ACTN</name>
<organism evidence="4 5">
    <name type="scientific">Streptomyces andamanensis</name>
    <dbReference type="NCBI Taxonomy" id="1565035"/>
    <lineage>
        <taxon>Bacteria</taxon>
        <taxon>Bacillati</taxon>
        <taxon>Actinomycetota</taxon>
        <taxon>Actinomycetes</taxon>
        <taxon>Kitasatosporales</taxon>
        <taxon>Streptomycetaceae</taxon>
        <taxon>Streptomyces</taxon>
    </lineage>
</organism>
<keyword evidence="1" id="KW-0547">Nucleotide-binding</keyword>
<dbReference type="InterPro" id="IPR016032">
    <property type="entry name" value="Sig_transdc_resp-reg_C-effctor"/>
</dbReference>
<dbReference type="SUPFAM" id="SSF46894">
    <property type="entry name" value="C-terminal effector domain of the bipartite response regulators"/>
    <property type="match status" value="1"/>
</dbReference>
<reference evidence="5" key="1">
    <citation type="journal article" date="2019" name="Int. J. Syst. Evol. Microbiol.">
        <title>The Global Catalogue of Microorganisms (GCM) 10K type strain sequencing project: providing services to taxonomists for standard genome sequencing and annotation.</title>
        <authorList>
            <consortium name="The Broad Institute Genomics Platform"/>
            <consortium name="The Broad Institute Genome Sequencing Center for Infectious Disease"/>
            <person name="Wu L."/>
            <person name="Ma J."/>
        </authorList>
    </citation>
    <scope>NUCLEOTIDE SEQUENCE [LARGE SCALE GENOMIC DNA]</scope>
    <source>
        <strain evidence="5">PCU 347</strain>
    </source>
</reference>
<gene>
    <name evidence="4" type="ORF">ACFPC0_23220</name>
</gene>
<dbReference type="RefSeq" id="WP_381741624.1">
    <property type="nucleotide sequence ID" value="NZ_JBHSDP010000024.1"/>
</dbReference>
<proteinExistence type="predicted"/>
<dbReference type="InterPro" id="IPR036388">
    <property type="entry name" value="WH-like_DNA-bd_sf"/>
</dbReference>
<comment type="caution">
    <text evidence="4">The sequence shown here is derived from an EMBL/GenBank/DDBJ whole genome shotgun (WGS) entry which is preliminary data.</text>
</comment>
<dbReference type="InterPro" id="IPR041664">
    <property type="entry name" value="AAA_16"/>
</dbReference>
<evidence type="ECO:0000256" key="1">
    <source>
        <dbReference type="ARBA" id="ARBA00022741"/>
    </source>
</evidence>
<dbReference type="PROSITE" id="PS50043">
    <property type="entry name" value="HTH_LUXR_2"/>
    <property type="match status" value="1"/>
</dbReference>
<evidence type="ECO:0000259" key="3">
    <source>
        <dbReference type="PROSITE" id="PS50043"/>
    </source>
</evidence>
<evidence type="ECO:0000313" key="5">
    <source>
        <dbReference type="Proteomes" id="UP001595824"/>
    </source>
</evidence>
<dbReference type="InterPro" id="IPR027417">
    <property type="entry name" value="P-loop_NTPase"/>
</dbReference>
<sequence>MSARLGSDDTRLIGRAHEQEQVAALLAALPAGGRVLHLSGAPGTGRSAVLRYAARSAADQGVRVLTTSWAPAEQDIPHAALHTLLRPHPAPPRTLSEADHDTLEAAFGGDRAPAPDRLAAAVLGLIAQAPGPALVCVDDLDRIDAESRAAVREMARLCAGTRVGMIVAERTAPDAPLAPDALAVTLGPLSGPEARALVEHAGRATGYTETELVVAVAGGNPLALTELSLGDGAPGDTAGLGLLPATPRMAQAYAQDLAELPEPARRALLSAALSTSSLTWDVLGATRHVLGSGDAARDGLTEAVRRGLLAEDGRNLRFPRPLVRPAVLHLESAARRMAAHAALGRSVTSPPHAAWHAAQCAVGTDEDLAARLEELAGLASAGTAVLTALAALENAARLSPDPARRAARLLRATELACDHGLREQALRLARGIDPAGLGTYGRALLLWVHELLPGNFVAGRESIAGLCEAARAVAATDPELTRKLLHAAARRCWWHQAGPDERRLLTDTVEDLRPRPWDARDIAVMALVEPQAVPDEDTHRVLRRPGGADVGLLGQLAHLVGDLGRATLLFREAERTARAEGRHGRLPQILVPRALEEIWLGAQWHTARDLADEGRTIAARTGQTDWVARATGALGVVAALRGEHERALECAAEVEEASLRLGQSRQLSLASLARALTASGTGRYAEAYAQLRSMVTEPSAPYSYEQFWGLAFLAEAAPPAGEQDDARTVVAQVEAATRTGRTPLLRRILAYADALIGPDEEAAEHRYREALRPGIETWPLLHGMTLFGHGAWLRRRRRVIESREPLAEAESLFRTLGAEPRAGLAATELRAAGRPAAEPDAGDVSRVLSPQQLTIARLAARGLSNRAIGEQLRLSPRTVASHLYQIFPKLGVTSRAQLAARIGTD</sequence>
<dbReference type="SMART" id="SM00421">
    <property type="entry name" value="HTH_LUXR"/>
    <property type="match status" value="1"/>
</dbReference>
<dbReference type="PRINTS" id="PR00038">
    <property type="entry name" value="HTHLUXR"/>
</dbReference>
<dbReference type="InterPro" id="IPR000792">
    <property type="entry name" value="Tscrpt_reg_LuxR_C"/>
</dbReference>
<keyword evidence="2" id="KW-0067">ATP-binding</keyword>
<dbReference type="PANTHER" id="PTHR16305">
    <property type="entry name" value="TESTICULAR SOLUBLE ADENYLYL CYCLASE"/>
    <property type="match status" value="1"/>
</dbReference>
<protein>
    <submittedName>
        <fullName evidence="4">AAA family ATPase</fullName>
    </submittedName>
</protein>
<dbReference type="SUPFAM" id="SSF52540">
    <property type="entry name" value="P-loop containing nucleoside triphosphate hydrolases"/>
    <property type="match status" value="1"/>
</dbReference>